<protein>
    <submittedName>
        <fullName evidence="3">Uncharacterized protein</fullName>
    </submittedName>
</protein>
<dbReference type="Gene3D" id="3.40.50.300">
    <property type="entry name" value="P-loop containing nucleotide triphosphate hydrolases"/>
    <property type="match status" value="1"/>
</dbReference>
<dbReference type="PANTHER" id="PTHR24070">
    <property type="entry name" value="RAS, DI-RAS, AND RHEB FAMILY MEMBERS OF SMALL GTPASE SUPERFAMILY"/>
    <property type="match status" value="1"/>
</dbReference>
<gene>
    <name evidence="3" type="ORF">FNK824_LOCUS21326</name>
</gene>
<keyword evidence="1" id="KW-0547">Nucleotide-binding</keyword>
<dbReference type="PROSITE" id="PS51419">
    <property type="entry name" value="RAB"/>
    <property type="match status" value="1"/>
</dbReference>
<dbReference type="AlphaFoldDB" id="A0A819IKX2"/>
<evidence type="ECO:0000313" key="4">
    <source>
        <dbReference type="Proteomes" id="UP000663874"/>
    </source>
</evidence>
<dbReference type="SUPFAM" id="SSF52540">
    <property type="entry name" value="P-loop containing nucleoside triphosphate hydrolases"/>
    <property type="match status" value="1"/>
</dbReference>
<dbReference type="GO" id="GO:0003924">
    <property type="term" value="F:GTPase activity"/>
    <property type="evidence" value="ECO:0007669"/>
    <property type="project" value="InterPro"/>
</dbReference>
<dbReference type="PRINTS" id="PR00449">
    <property type="entry name" value="RASTRNSFRMNG"/>
</dbReference>
<dbReference type="EMBL" id="CAJOBE010004083">
    <property type="protein sequence ID" value="CAF3915456.1"/>
    <property type="molecule type" value="Genomic_DNA"/>
</dbReference>
<dbReference type="Pfam" id="PF00071">
    <property type="entry name" value="Ras"/>
    <property type="match status" value="1"/>
</dbReference>
<dbReference type="InterPro" id="IPR001806">
    <property type="entry name" value="Small_GTPase"/>
</dbReference>
<dbReference type="InterPro" id="IPR027417">
    <property type="entry name" value="P-loop_NTPase"/>
</dbReference>
<dbReference type="GO" id="GO:0007165">
    <property type="term" value="P:signal transduction"/>
    <property type="evidence" value="ECO:0007669"/>
    <property type="project" value="InterPro"/>
</dbReference>
<comment type="caution">
    <text evidence="3">The sequence shown here is derived from an EMBL/GenBank/DDBJ whole genome shotgun (WGS) entry which is preliminary data.</text>
</comment>
<dbReference type="Proteomes" id="UP000663874">
    <property type="component" value="Unassembled WGS sequence"/>
</dbReference>
<dbReference type="GO" id="GO:0016020">
    <property type="term" value="C:membrane"/>
    <property type="evidence" value="ECO:0007669"/>
    <property type="project" value="InterPro"/>
</dbReference>
<organism evidence="3 4">
    <name type="scientific">Rotaria sordida</name>
    <dbReference type="NCBI Taxonomy" id="392033"/>
    <lineage>
        <taxon>Eukaryota</taxon>
        <taxon>Metazoa</taxon>
        <taxon>Spiralia</taxon>
        <taxon>Gnathifera</taxon>
        <taxon>Rotifera</taxon>
        <taxon>Eurotatoria</taxon>
        <taxon>Bdelloidea</taxon>
        <taxon>Philodinida</taxon>
        <taxon>Philodinidae</taxon>
        <taxon>Rotaria</taxon>
    </lineage>
</organism>
<evidence type="ECO:0000256" key="2">
    <source>
        <dbReference type="ARBA" id="ARBA00023134"/>
    </source>
</evidence>
<evidence type="ECO:0000256" key="1">
    <source>
        <dbReference type="ARBA" id="ARBA00022741"/>
    </source>
</evidence>
<keyword evidence="2" id="KW-0342">GTP-binding</keyword>
<dbReference type="InterPro" id="IPR020849">
    <property type="entry name" value="Small_GTPase_Ras-type"/>
</dbReference>
<evidence type="ECO:0000313" key="3">
    <source>
        <dbReference type="EMBL" id="CAF3915456.1"/>
    </source>
</evidence>
<sequence>MKSSTLCLDVLLSNLIKQTTTIAENTSTNLFDLFQRLNESLSDLVNHGHEYVEQSKQKLSNISRSQAAEQVHMALRRGVEHLSSSFSKAQSTYARDGTGTGYRPIRSGLAIEFVEGIFLNRYDPTIEDTIEIDQKEFFVEILDTGGTETFRSMRDLYIINSKGFPIIYSITSQSTFDQKEQSVLVLVVNKVDLSNTEIFIQREKGKRLADQWMYPFYQTSAKHSIYVNQIFIDLIREIDRRLACLRKASRH</sequence>
<dbReference type="PROSITE" id="PS51421">
    <property type="entry name" value="RAS"/>
    <property type="match status" value="1"/>
</dbReference>
<dbReference type="SMART" id="SM00173">
    <property type="entry name" value="RAS"/>
    <property type="match status" value="1"/>
</dbReference>
<accession>A0A819IKX2</accession>
<dbReference type="SMART" id="SM00175">
    <property type="entry name" value="RAB"/>
    <property type="match status" value="1"/>
</dbReference>
<dbReference type="GO" id="GO:0005525">
    <property type="term" value="F:GTP binding"/>
    <property type="evidence" value="ECO:0007669"/>
    <property type="project" value="UniProtKB-KW"/>
</dbReference>
<reference evidence="3" key="1">
    <citation type="submission" date="2021-02" db="EMBL/GenBank/DDBJ databases">
        <authorList>
            <person name="Nowell W R."/>
        </authorList>
    </citation>
    <scope>NUCLEOTIDE SEQUENCE</scope>
</reference>
<proteinExistence type="predicted"/>
<name>A0A819IKX2_9BILA</name>